<evidence type="ECO:0000313" key="8">
    <source>
        <dbReference type="EMBL" id="WVZ06939.1"/>
    </source>
</evidence>
<keyword evidence="4" id="KW-0804">Transcription</keyword>
<dbReference type="SMART" id="SM00380">
    <property type="entry name" value="AP2"/>
    <property type="match status" value="1"/>
</dbReference>
<feature type="domain" description="AP2/ERF" evidence="7">
    <location>
        <begin position="59"/>
        <end position="207"/>
    </location>
</feature>
<keyword evidence="2" id="KW-0805">Transcription regulation</keyword>
<accession>A0AAQ3RT70</accession>
<feature type="compositionally biased region" description="Basic and acidic residues" evidence="6">
    <location>
        <begin position="422"/>
        <end position="432"/>
    </location>
</feature>
<feature type="region of interest" description="Disordered" evidence="6">
    <location>
        <begin position="421"/>
        <end position="466"/>
    </location>
</feature>
<comment type="subcellular location">
    <subcellularLocation>
        <location evidence="1">Nucleus</location>
    </subcellularLocation>
</comment>
<keyword evidence="9" id="KW-1185">Reference proteome</keyword>
<dbReference type="SUPFAM" id="SSF54171">
    <property type="entry name" value="DNA-binding domain"/>
    <property type="match status" value="1"/>
</dbReference>
<name>A0AAQ3RT70_VIGMU</name>
<dbReference type="PROSITE" id="PS51032">
    <property type="entry name" value="AP2_ERF"/>
    <property type="match status" value="1"/>
</dbReference>
<protein>
    <recommendedName>
        <fullName evidence="7">AP2/ERF domain-containing protein</fullName>
    </recommendedName>
</protein>
<evidence type="ECO:0000256" key="4">
    <source>
        <dbReference type="ARBA" id="ARBA00023163"/>
    </source>
</evidence>
<evidence type="ECO:0000256" key="5">
    <source>
        <dbReference type="ARBA" id="ARBA00023242"/>
    </source>
</evidence>
<proteinExistence type="predicted"/>
<dbReference type="InterPro" id="IPR001471">
    <property type="entry name" value="AP2/ERF_dom"/>
</dbReference>
<dbReference type="GO" id="GO:0003677">
    <property type="term" value="F:DNA binding"/>
    <property type="evidence" value="ECO:0007669"/>
    <property type="project" value="UniProtKB-KW"/>
</dbReference>
<evidence type="ECO:0000313" key="9">
    <source>
        <dbReference type="Proteomes" id="UP001374535"/>
    </source>
</evidence>
<dbReference type="GO" id="GO:0005634">
    <property type="term" value="C:nucleus"/>
    <property type="evidence" value="ECO:0007669"/>
    <property type="project" value="UniProtKB-SubCell"/>
</dbReference>
<dbReference type="GO" id="GO:0003700">
    <property type="term" value="F:DNA-binding transcription factor activity"/>
    <property type="evidence" value="ECO:0007669"/>
    <property type="project" value="InterPro"/>
</dbReference>
<dbReference type="Proteomes" id="UP001374535">
    <property type="component" value="Chromosome 6"/>
</dbReference>
<evidence type="ECO:0000256" key="3">
    <source>
        <dbReference type="ARBA" id="ARBA00023125"/>
    </source>
</evidence>
<sequence length="543" mass="60299">MASSSSDPGKSAETSEAAVPTDQLLLYRGLKKAKKERGCTAKERISKMPPCAAGKRSSIYRGVTRHRWTGRYEAHLWDKSTWNQNQNKKGKQGLAEITYLFLFSCFGIGSLDNGSFVVGPVYLGKFAIRNFLILLSSLNVYGEVYPNTVLLLIIIIEISRSTSFCKVMMLVADGFWIGAYDDEEAAARAYDLAALKYWGPGTLINFPVTDYTRDLEEMQNVSREEYLASLRRKSSGFSRGLSKYRGLSSYVCGASSSLVCYTATDFYDLCIKSDVDLTANLHVHLACGANKISRWESSYGRISGSDYFNSMRYGAGDDSAAESEYVSGFCIERKIDLTSHIKWWGSNKTRHSDSGTRLSSEEKKLGSAGDICSELKQLEQKVQPTEPYQMPQLGRPHNEKKQRSSSVSALRILSQSAAYKSLQEKASKKQENSIDNDENENKNTVNKLDHGKAIEKPSNHDGGSDRLDIAMGMSGTMPLQRNVYPLTPFLSAPLLTAYNTVDPMVDPVLWTSLVPVLPAGLSRTDEVTKTETSSTYTMFQPEE</sequence>
<feature type="compositionally biased region" description="Basic and acidic residues" evidence="6">
    <location>
        <begin position="447"/>
        <end position="466"/>
    </location>
</feature>
<dbReference type="PANTHER" id="PTHR32467:SF32">
    <property type="entry name" value="AP2-LIKE ETHYLENE-RESPONSIVE TRANSCRIPTION FACTOR SMOS1"/>
    <property type="match status" value="1"/>
</dbReference>
<reference evidence="8 9" key="1">
    <citation type="journal article" date="2023" name="Life. Sci Alliance">
        <title>Evolutionary insights into 3D genome organization and epigenetic landscape of Vigna mungo.</title>
        <authorList>
            <person name="Junaid A."/>
            <person name="Singh B."/>
            <person name="Bhatia S."/>
        </authorList>
    </citation>
    <scope>NUCLEOTIDE SEQUENCE [LARGE SCALE GENOMIC DNA]</scope>
    <source>
        <strain evidence="8">Urdbean</strain>
    </source>
</reference>
<dbReference type="AlphaFoldDB" id="A0AAQ3RT70"/>
<dbReference type="InterPro" id="IPR016177">
    <property type="entry name" value="DNA-bd_dom_sf"/>
</dbReference>
<keyword evidence="5" id="KW-0539">Nucleus</keyword>
<dbReference type="EMBL" id="CP144695">
    <property type="protein sequence ID" value="WVZ06939.1"/>
    <property type="molecule type" value="Genomic_DNA"/>
</dbReference>
<dbReference type="PRINTS" id="PR00367">
    <property type="entry name" value="ETHRSPELEMNT"/>
</dbReference>
<keyword evidence="3" id="KW-0238">DNA-binding</keyword>
<organism evidence="8 9">
    <name type="scientific">Vigna mungo</name>
    <name type="common">Black gram</name>
    <name type="synonym">Phaseolus mungo</name>
    <dbReference type="NCBI Taxonomy" id="3915"/>
    <lineage>
        <taxon>Eukaryota</taxon>
        <taxon>Viridiplantae</taxon>
        <taxon>Streptophyta</taxon>
        <taxon>Embryophyta</taxon>
        <taxon>Tracheophyta</taxon>
        <taxon>Spermatophyta</taxon>
        <taxon>Magnoliopsida</taxon>
        <taxon>eudicotyledons</taxon>
        <taxon>Gunneridae</taxon>
        <taxon>Pentapetalae</taxon>
        <taxon>rosids</taxon>
        <taxon>fabids</taxon>
        <taxon>Fabales</taxon>
        <taxon>Fabaceae</taxon>
        <taxon>Papilionoideae</taxon>
        <taxon>50 kb inversion clade</taxon>
        <taxon>NPAAA clade</taxon>
        <taxon>indigoferoid/millettioid clade</taxon>
        <taxon>Phaseoleae</taxon>
        <taxon>Vigna</taxon>
    </lineage>
</organism>
<evidence type="ECO:0000256" key="1">
    <source>
        <dbReference type="ARBA" id="ARBA00004123"/>
    </source>
</evidence>
<dbReference type="InterPro" id="IPR036955">
    <property type="entry name" value="AP2/ERF_dom_sf"/>
</dbReference>
<dbReference type="PANTHER" id="PTHR32467">
    <property type="entry name" value="AP2-LIKE ETHYLENE-RESPONSIVE TRANSCRIPTION FACTOR"/>
    <property type="match status" value="1"/>
</dbReference>
<evidence type="ECO:0000256" key="2">
    <source>
        <dbReference type="ARBA" id="ARBA00023015"/>
    </source>
</evidence>
<gene>
    <name evidence="8" type="ORF">V8G54_020285</name>
</gene>
<evidence type="ECO:0000259" key="7">
    <source>
        <dbReference type="PROSITE" id="PS51032"/>
    </source>
</evidence>
<dbReference type="Gene3D" id="3.30.730.10">
    <property type="entry name" value="AP2/ERF domain"/>
    <property type="match status" value="1"/>
</dbReference>
<feature type="region of interest" description="Disordered" evidence="6">
    <location>
        <begin position="384"/>
        <end position="407"/>
    </location>
</feature>
<evidence type="ECO:0000256" key="6">
    <source>
        <dbReference type="SAM" id="MobiDB-lite"/>
    </source>
</evidence>